<feature type="compositionally biased region" description="Polar residues" evidence="6">
    <location>
        <begin position="254"/>
        <end position="264"/>
    </location>
</feature>
<dbReference type="AlphaFoldDB" id="A0A6A4WTK7"/>
<keyword evidence="3" id="KW-0238">DNA-binding</keyword>
<feature type="compositionally biased region" description="Low complexity" evidence="6">
    <location>
        <begin position="15"/>
        <end position="25"/>
    </location>
</feature>
<keyword evidence="4" id="KW-0804">Transcription</keyword>
<feature type="compositionally biased region" description="Basic and acidic residues" evidence="6">
    <location>
        <begin position="84"/>
        <end position="99"/>
    </location>
</feature>
<dbReference type="Pfam" id="PF00010">
    <property type="entry name" value="HLH"/>
    <property type="match status" value="1"/>
</dbReference>
<protein>
    <submittedName>
        <fullName evidence="8">Mesoderm posterior protein 1</fullName>
    </submittedName>
</protein>
<dbReference type="SUPFAM" id="SSF47459">
    <property type="entry name" value="HLH, helix-loop-helix DNA-binding domain"/>
    <property type="match status" value="1"/>
</dbReference>
<evidence type="ECO:0000259" key="7">
    <source>
        <dbReference type="PROSITE" id="PS50888"/>
    </source>
</evidence>
<organism evidence="8 9">
    <name type="scientific">Amphibalanus amphitrite</name>
    <name type="common">Striped barnacle</name>
    <name type="synonym">Balanus amphitrite</name>
    <dbReference type="NCBI Taxonomy" id="1232801"/>
    <lineage>
        <taxon>Eukaryota</taxon>
        <taxon>Metazoa</taxon>
        <taxon>Ecdysozoa</taxon>
        <taxon>Arthropoda</taxon>
        <taxon>Crustacea</taxon>
        <taxon>Multicrustacea</taxon>
        <taxon>Cirripedia</taxon>
        <taxon>Thoracica</taxon>
        <taxon>Thoracicalcarea</taxon>
        <taxon>Balanomorpha</taxon>
        <taxon>Balanoidea</taxon>
        <taxon>Balanidae</taxon>
        <taxon>Amphibalaninae</taxon>
        <taxon>Amphibalanus</taxon>
    </lineage>
</organism>
<dbReference type="PANTHER" id="PTHR20937">
    <property type="entry name" value="IP14615P"/>
    <property type="match status" value="1"/>
</dbReference>
<dbReference type="InterPro" id="IPR040259">
    <property type="entry name" value="Mesogenin/MesP"/>
</dbReference>
<gene>
    <name evidence="8" type="primary">Mesp1_1</name>
    <name evidence="8" type="ORF">FJT64_021446</name>
</gene>
<evidence type="ECO:0000313" key="9">
    <source>
        <dbReference type="Proteomes" id="UP000440578"/>
    </source>
</evidence>
<evidence type="ECO:0000256" key="6">
    <source>
        <dbReference type="SAM" id="MobiDB-lite"/>
    </source>
</evidence>
<feature type="domain" description="BHLH" evidence="7">
    <location>
        <begin position="272"/>
        <end position="325"/>
    </location>
</feature>
<dbReference type="CDD" id="cd11390">
    <property type="entry name" value="bHLH_TS"/>
    <property type="match status" value="1"/>
</dbReference>
<comment type="caution">
    <text evidence="8">The sequence shown here is derived from an EMBL/GenBank/DDBJ whole genome shotgun (WGS) entry which is preliminary data.</text>
</comment>
<accession>A0A6A4WTK7</accession>
<keyword evidence="1" id="KW-0217">Developmental protein</keyword>
<keyword evidence="2" id="KW-0805">Transcription regulation</keyword>
<feature type="compositionally biased region" description="Low complexity" evidence="6">
    <location>
        <begin position="100"/>
        <end position="112"/>
    </location>
</feature>
<evidence type="ECO:0000256" key="2">
    <source>
        <dbReference type="ARBA" id="ARBA00023015"/>
    </source>
</evidence>
<dbReference type="Gene3D" id="4.10.280.10">
    <property type="entry name" value="Helix-loop-helix DNA-binding domain"/>
    <property type="match status" value="1"/>
</dbReference>
<evidence type="ECO:0000256" key="5">
    <source>
        <dbReference type="ARBA" id="ARBA00023242"/>
    </source>
</evidence>
<dbReference type="PANTHER" id="PTHR20937:SF3">
    <property type="entry name" value="IP14615P"/>
    <property type="match status" value="1"/>
</dbReference>
<dbReference type="FunFam" id="4.10.280.10:FF:000090">
    <property type="entry name" value="Salivary gland-expressed bHLH"/>
    <property type="match status" value="1"/>
</dbReference>
<evidence type="ECO:0000256" key="1">
    <source>
        <dbReference type="ARBA" id="ARBA00022473"/>
    </source>
</evidence>
<dbReference type="GO" id="GO:0046983">
    <property type="term" value="F:protein dimerization activity"/>
    <property type="evidence" value="ECO:0007669"/>
    <property type="project" value="InterPro"/>
</dbReference>
<proteinExistence type="predicted"/>
<dbReference type="PROSITE" id="PS50888">
    <property type="entry name" value="BHLH"/>
    <property type="match status" value="1"/>
</dbReference>
<feature type="region of interest" description="Disordered" evidence="6">
    <location>
        <begin position="1"/>
        <end position="122"/>
    </location>
</feature>
<keyword evidence="5" id="KW-0539">Nucleus</keyword>
<dbReference type="SMART" id="SM00353">
    <property type="entry name" value="HLH"/>
    <property type="match status" value="1"/>
</dbReference>
<dbReference type="InterPro" id="IPR036638">
    <property type="entry name" value="HLH_DNA-bd_sf"/>
</dbReference>
<keyword evidence="9" id="KW-1185">Reference proteome</keyword>
<reference evidence="8 9" key="1">
    <citation type="submission" date="2019-07" db="EMBL/GenBank/DDBJ databases">
        <title>Draft genome assembly of a fouling barnacle, Amphibalanus amphitrite (Darwin, 1854): The first reference genome for Thecostraca.</title>
        <authorList>
            <person name="Kim W."/>
        </authorList>
    </citation>
    <scope>NUCLEOTIDE SEQUENCE [LARGE SCALE GENOMIC DNA]</scope>
    <source>
        <strain evidence="8">SNU_AA5</strain>
        <tissue evidence="8">Soma without cirri and trophi</tissue>
    </source>
</reference>
<dbReference type="InterPro" id="IPR011598">
    <property type="entry name" value="bHLH_dom"/>
</dbReference>
<dbReference type="EMBL" id="VIIS01000598">
    <property type="protein sequence ID" value="KAF0307164.1"/>
    <property type="molecule type" value="Genomic_DNA"/>
</dbReference>
<evidence type="ECO:0000256" key="4">
    <source>
        <dbReference type="ARBA" id="ARBA00023163"/>
    </source>
</evidence>
<sequence>MSALTLPLTLPQMTSSESPAAAVPSAPTPPAACQPEGESVWPTGLDPTPGHRSSPHLDEAEPAAEPDSGELTSSPTSPGPSPEPTERSGHCPVKEETAELRAPTPAPAAAPESGVPLGVQPEFPPEEQMLREHNMPAYYPAVYDEPSYTDLDSTRAYEHPADAAAFYGPLGAGYPAQYGPCAEQYGGYPPPGPLGYMETPPGLAGYPVTGGAQGLTPGGAAQPPAPRTRRSTPHTEPPPGAGAKPSKNRGWRGSSMSESAQRSLMTIGDISDYKKTACDRERTRMRDMNKAFEALRERIPYCKPPGKKLSKIECLRLTIRYIRHLQNVMRMADGLPVSQYDPPPYTTPTPWISTYASGPAATSTVYSEPAQGYTGGPPPPPPMALVESEHYEPPPHAGYGAEYWPPPHFQAGF</sequence>
<feature type="region of interest" description="Disordered" evidence="6">
    <location>
        <begin position="205"/>
        <end position="265"/>
    </location>
</feature>
<dbReference type="GO" id="GO:0000978">
    <property type="term" value="F:RNA polymerase II cis-regulatory region sequence-specific DNA binding"/>
    <property type="evidence" value="ECO:0007669"/>
    <property type="project" value="TreeGrafter"/>
</dbReference>
<evidence type="ECO:0000256" key="3">
    <source>
        <dbReference type="ARBA" id="ARBA00023125"/>
    </source>
</evidence>
<name>A0A6A4WTK7_AMPAM</name>
<dbReference type="GO" id="GO:0001707">
    <property type="term" value="P:mesoderm formation"/>
    <property type="evidence" value="ECO:0007669"/>
    <property type="project" value="TreeGrafter"/>
</dbReference>
<dbReference type="GO" id="GO:0005634">
    <property type="term" value="C:nucleus"/>
    <property type="evidence" value="ECO:0007669"/>
    <property type="project" value="TreeGrafter"/>
</dbReference>
<dbReference type="Proteomes" id="UP000440578">
    <property type="component" value="Unassembled WGS sequence"/>
</dbReference>
<dbReference type="GO" id="GO:0000981">
    <property type="term" value="F:DNA-binding transcription factor activity, RNA polymerase II-specific"/>
    <property type="evidence" value="ECO:0007669"/>
    <property type="project" value="TreeGrafter"/>
</dbReference>
<evidence type="ECO:0000313" key="8">
    <source>
        <dbReference type="EMBL" id="KAF0307164.1"/>
    </source>
</evidence>
<dbReference type="OrthoDB" id="6382502at2759"/>